<protein>
    <submittedName>
        <fullName evidence="8">Transporter, LysE family</fullName>
    </submittedName>
</protein>
<feature type="transmembrane region" description="Helical" evidence="7">
    <location>
        <begin position="85"/>
        <end position="107"/>
    </location>
</feature>
<accession>A0A0H3NWP8</accession>
<dbReference type="PATRIC" id="fig|930944.6.peg.3022"/>
<evidence type="ECO:0000256" key="5">
    <source>
        <dbReference type="ARBA" id="ARBA00022989"/>
    </source>
</evidence>
<gene>
    <name evidence="8" type="ordered locus">Y11_30381</name>
</gene>
<evidence type="ECO:0000256" key="1">
    <source>
        <dbReference type="ARBA" id="ARBA00004651"/>
    </source>
</evidence>
<proteinExistence type="predicted"/>
<dbReference type="Pfam" id="PF01810">
    <property type="entry name" value="LysE"/>
    <property type="match status" value="1"/>
</dbReference>
<dbReference type="HOGENOM" id="CLU_079569_1_0_6"/>
<sequence length="248" mass="27382">MLAAFITRIIDSRQLIGTHSLAAFLQLELFRVHAEYLGNINRISPMLDSAFVSYVTVMSITPGPNNLLLAASGVNFGLRRTFPMMLGITFGCALQCALMTTLLAFILSWVGVVRLPLVTLGGGYLLWLSWKIFNSGTPNARDSEQPMGFIQGALFQAINPKAWLMAMNVAILFTPREGATLSHTLLIMTGFALLNLPCVAVWAVMGDQLRHALRVNWKLRLFNGVMGGLMAITALWLLVEEWLSVFNH</sequence>
<organism evidence="8 9">
    <name type="scientific">Yersinia enterocolitica subsp. palearctica serotype O:3 (strain DSM 13030 / CIP 106945 / Y11)</name>
    <dbReference type="NCBI Taxonomy" id="930944"/>
    <lineage>
        <taxon>Bacteria</taxon>
        <taxon>Pseudomonadati</taxon>
        <taxon>Pseudomonadota</taxon>
        <taxon>Gammaproteobacteria</taxon>
        <taxon>Enterobacterales</taxon>
        <taxon>Yersiniaceae</taxon>
        <taxon>Yersinia</taxon>
    </lineage>
</organism>
<feature type="transmembrane region" description="Helical" evidence="7">
    <location>
        <begin position="153"/>
        <end position="173"/>
    </location>
</feature>
<dbReference type="PANTHER" id="PTHR30086:SF20">
    <property type="entry name" value="ARGININE EXPORTER PROTEIN ARGO-RELATED"/>
    <property type="match status" value="1"/>
</dbReference>
<dbReference type="KEGG" id="yey:Y11_30381"/>
<dbReference type="GO" id="GO:0033228">
    <property type="term" value="P:cysteine export across plasma membrane"/>
    <property type="evidence" value="ECO:0007669"/>
    <property type="project" value="TreeGrafter"/>
</dbReference>
<keyword evidence="5 7" id="KW-1133">Transmembrane helix</keyword>
<dbReference type="GO" id="GO:0015171">
    <property type="term" value="F:amino acid transmembrane transporter activity"/>
    <property type="evidence" value="ECO:0007669"/>
    <property type="project" value="TreeGrafter"/>
</dbReference>
<evidence type="ECO:0000256" key="3">
    <source>
        <dbReference type="ARBA" id="ARBA00022692"/>
    </source>
</evidence>
<feature type="transmembrane region" description="Helical" evidence="7">
    <location>
        <begin position="217"/>
        <end position="239"/>
    </location>
</feature>
<feature type="transmembrane region" description="Helical" evidence="7">
    <location>
        <begin position="113"/>
        <end position="133"/>
    </location>
</feature>
<feature type="transmembrane region" description="Helical" evidence="7">
    <location>
        <begin position="185"/>
        <end position="205"/>
    </location>
</feature>
<keyword evidence="3 7" id="KW-0812">Transmembrane</keyword>
<keyword evidence="2" id="KW-1003">Cell membrane</keyword>
<evidence type="ECO:0000256" key="6">
    <source>
        <dbReference type="ARBA" id="ARBA00023136"/>
    </source>
</evidence>
<keyword evidence="4" id="KW-0029">Amino-acid transport</keyword>
<dbReference type="EMBL" id="FR729477">
    <property type="protein sequence ID" value="CBY29492.1"/>
    <property type="molecule type" value="Genomic_DNA"/>
</dbReference>
<comment type="subcellular location">
    <subcellularLocation>
        <location evidence="1">Cell membrane</location>
        <topology evidence="1">Multi-pass membrane protein</topology>
    </subcellularLocation>
</comment>
<dbReference type="InterPro" id="IPR001123">
    <property type="entry name" value="LeuE-type"/>
</dbReference>
<dbReference type="Proteomes" id="UP000008084">
    <property type="component" value="Chromosome"/>
</dbReference>
<dbReference type="GO" id="GO:0005886">
    <property type="term" value="C:plasma membrane"/>
    <property type="evidence" value="ECO:0007669"/>
    <property type="project" value="UniProtKB-SubCell"/>
</dbReference>
<keyword evidence="4" id="KW-0813">Transport</keyword>
<dbReference type="AlphaFoldDB" id="A0A0H3NWP8"/>
<name>A0A0H3NWP8_YERE1</name>
<evidence type="ECO:0000313" key="9">
    <source>
        <dbReference type="Proteomes" id="UP000008084"/>
    </source>
</evidence>
<keyword evidence="6 7" id="KW-0472">Membrane</keyword>
<reference evidence="8 9" key="1">
    <citation type="journal article" date="2011" name="J. Bacteriol.">
        <title>Complete genome sequence of Yersinia enterocolitica subsp. palearctica serogroup O:3.</title>
        <authorList>
            <person name="Batzilla J."/>
            <person name="Hoper D."/>
            <person name="Antonenka U."/>
            <person name="Heesemann J."/>
            <person name="Rakin A."/>
        </authorList>
    </citation>
    <scope>NUCLEOTIDE SEQUENCE [LARGE SCALE GENOMIC DNA]</scope>
    <source>
        <strain evidence="9">DSM 13030 / CIP 106945 / Y11</strain>
    </source>
</reference>
<evidence type="ECO:0000256" key="2">
    <source>
        <dbReference type="ARBA" id="ARBA00022475"/>
    </source>
</evidence>
<evidence type="ECO:0000256" key="4">
    <source>
        <dbReference type="ARBA" id="ARBA00022970"/>
    </source>
</evidence>
<evidence type="ECO:0000313" key="8">
    <source>
        <dbReference type="EMBL" id="CBY29492.1"/>
    </source>
</evidence>
<dbReference type="PANTHER" id="PTHR30086">
    <property type="entry name" value="ARGININE EXPORTER PROTEIN ARGO"/>
    <property type="match status" value="1"/>
</dbReference>
<evidence type="ECO:0000256" key="7">
    <source>
        <dbReference type="SAM" id="Phobius"/>
    </source>
</evidence>